<accession>A0A518ANS6</accession>
<dbReference type="GO" id="GO:0012505">
    <property type="term" value="C:endomembrane system"/>
    <property type="evidence" value="ECO:0007669"/>
    <property type="project" value="UniProtKB-SubCell"/>
</dbReference>
<dbReference type="Proteomes" id="UP000315750">
    <property type="component" value="Chromosome"/>
</dbReference>
<keyword evidence="12" id="KW-1185">Reference proteome</keyword>
<evidence type="ECO:0000256" key="6">
    <source>
        <dbReference type="ARBA" id="ARBA00023136"/>
    </source>
</evidence>
<evidence type="ECO:0000256" key="5">
    <source>
        <dbReference type="ARBA" id="ARBA00023065"/>
    </source>
</evidence>
<dbReference type="OrthoDB" id="277064at2"/>
<dbReference type="GO" id="GO:0046933">
    <property type="term" value="F:proton-transporting ATP synthase activity, rotational mechanism"/>
    <property type="evidence" value="ECO:0007669"/>
    <property type="project" value="UniProtKB-UniRule"/>
</dbReference>
<dbReference type="AlphaFoldDB" id="A0A518ANS6"/>
<dbReference type="GO" id="GO:0045259">
    <property type="term" value="C:proton-transporting ATP synthase complex"/>
    <property type="evidence" value="ECO:0007669"/>
    <property type="project" value="UniProtKB-KW"/>
</dbReference>
<keyword evidence="6 9" id="KW-0472">Membrane</keyword>
<comment type="subunit">
    <text evidence="9">F-type ATPases have 2 components, CF(1) - the catalytic core - and CF(0) - the membrane proton channel. CF(1) has five subunits: alpha(3), beta(3), gamma(1), delta(1), epsilon(1). CF(0) has three main subunits: a, b and c.</text>
</comment>
<keyword evidence="5 9" id="KW-0406">Ion transport</keyword>
<proteinExistence type="inferred from homology"/>
<keyword evidence="8 9" id="KW-0066">ATP synthesis</keyword>
<dbReference type="CDD" id="cd12152">
    <property type="entry name" value="F1-ATPase_delta"/>
    <property type="match status" value="1"/>
</dbReference>
<dbReference type="PANTHER" id="PTHR13822:SF10">
    <property type="entry name" value="ATP SYNTHASE EPSILON CHAIN, CHLOROPLASTIC"/>
    <property type="match status" value="1"/>
</dbReference>
<dbReference type="EMBL" id="CP036278">
    <property type="protein sequence ID" value="QDU56370.1"/>
    <property type="molecule type" value="Genomic_DNA"/>
</dbReference>
<dbReference type="InterPro" id="IPR036771">
    <property type="entry name" value="ATPsynth_dsu/esu_N"/>
</dbReference>
<evidence type="ECO:0000259" key="10">
    <source>
        <dbReference type="Pfam" id="PF02823"/>
    </source>
</evidence>
<feature type="domain" description="ATP synthase F1 complex delta/epsilon subunit N-terminal" evidence="10">
    <location>
        <begin position="11"/>
        <end position="89"/>
    </location>
</feature>
<evidence type="ECO:0000256" key="7">
    <source>
        <dbReference type="ARBA" id="ARBA00023196"/>
    </source>
</evidence>
<keyword evidence="9" id="KW-0375">Hydrogen ion transport</keyword>
<comment type="function">
    <text evidence="1 9">Produces ATP from ADP in the presence of a proton gradient across the membrane.</text>
</comment>
<dbReference type="InterPro" id="IPR020546">
    <property type="entry name" value="ATP_synth_F1_dsu/esu_N"/>
</dbReference>
<dbReference type="GO" id="GO:0005886">
    <property type="term" value="C:plasma membrane"/>
    <property type="evidence" value="ECO:0007669"/>
    <property type="project" value="UniProtKB-SubCell"/>
</dbReference>
<name>A0A518ANS6_9BACT</name>
<protein>
    <recommendedName>
        <fullName evidence="9">ATP synthase epsilon chain</fullName>
    </recommendedName>
    <alternativeName>
        <fullName evidence="9">ATP synthase F1 sector epsilon subunit</fullName>
    </alternativeName>
    <alternativeName>
        <fullName evidence="9">F-ATPase epsilon subunit</fullName>
    </alternativeName>
</protein>
<dbReference type="SUPFAM" id="SSF51344">
    <property type="entry name" value="Epsilon subunit of F1F0-ATP synthase N-terminal domain"/>
    <property type="match status" value="1"/>
</dbReference>
<evidence type="ECO:0000313" key="12">
    <source>
        <dbReference type="Proteomes" id="UP000315750"/>
    </source>
</evidence>
<dbReference type="RefSeq" id="WP_145247125.1">
    <property type="nucleotide sequence ID" value="NZ_CP036278.1"/>
</dbReference>
<dbReference type="KEGG" id="amuc:Pan181_25790"/>
<keyword evidence="7 9" id="KW-0139">CF(1)</keyword>
<dbReference type="InterPro" id="IPR001469">
    <property type="entry name" value="ATP_synth_F1_dsu/esu"/>
</dbReference>
<evidence type="ECO:0000256" key="2">
    <source>
        <dbReference type="ARBA" id="ARBA00004184"/>
    </source>
</evidence>
<evidence type="ECO:0000256" key="9">
    <source>
        <dbReference type="HAMAP-Rule" id="MF_00530"/>
    </source>
</evidence>
<dbReference type="Gene3D" id="2.60.15.10">
    <property type="entry name" value="F0F1 ATP synthase delta/epsilon subunit, N-terminal"/>
    <property type="match status" value="1"/>
</dbReference>
<dbReference type="PANTHER" id="PTHR13822">
    <property type="entry name" value="ATP SYNTHASE DELTA/EPSILON CHAIN"/>
    <property type="match status" value="1"/>
</dbReference>
<evidence type="ECO:0000313" key="11">
    <source>
        <dbReference type="EMBL" id="QDU56370.1"/>
    </source>
</evidence>
<sequence>MADLSNSSNDLRLVVVTPETTVLDVTAEFVAVPLFDGEKGIGRLHAPMIGRLGYGPLRFRFGGETTVYYVDGGFVQVQDNVVSILTNRALATDQIDLVGADEQLVDAIARKPSNDEEMAIRDRLILQARAQKRLASK</sequence>
<comment type="subcellular location">
    <subcellularLocation>
        <location evidence="9">Cell membrane</location>
        <topology evidence="9">Peripheral membrane protein</topology>
    </subcellularLocation>
    <subcellularLocation>
        <location evidence="2">Endomembrane system</location>
        <topology evidence="2">Peripheral membrane protein</topology>
    </subcellularLocation>
</comment>
<dbReference type="HAMAP" id="MF_00530">
    <property type="entry name" value="ATP_synth_epsil_bac"/>
    <property type="match status" value="1"/>
</dbReference>
<keyword evidence="4 9" id="KW-0813">Transport</keyword>
<evidence type="ECO:0000256" key="8">
    <source>
        <dbReference type="ARBA" id="ARBA00023310"/>
    </source>
</evidence>
<comment type="similarity">
    <text evidence="3 9">Belongs to the ATPase epsilon chain family.</text>
</comment>
<dbReference type="GO" id="GO:0005524">
    <property type="term" value="F:ATP binding"/>
    <property type="evidence" value="ECO:0007669"/>
    <property type="project" value="UniProtKB-UniRule"/>
</dbReference>
<reference evidence="11 12" key="1">
    <citation type="submission" date="2019-02" db="EMBL/GenBank/DDBJ databases">
        <title>Deep-cultivation of Planctomycetes and their phenomic and genomic characterization uncovers novel biology.</title>
        <authorList>
            <person name="Wiegand S."/>
            <person name="Jogler M."/>
            <person name="Boedeker C."/>
            <person name="Pinto D."/>
            <person name="Vollmers J."/>
            <person name="Rivas-Marin E."/>
            <person name="Kohn T."/>
            <person name="Peeters S.H."/>
            <person name="Heuer A."/>
            <person name="Rast P."/>
            <person name="Oberbeckmann S."/>
            <person name="Bunk B."/>
            <person name="Jeske O."/>
            <person name="Meyerdierks A."/>
            <person name="Storesund J.E."/>
            <person name="Kallscheuer N."/>
            <person name="Luecker S."/>
            <person name="Lage O.M."/>
            <person name="Pohl T."/>
            <person name="Merkel B.J."/>
            <person name="Hornburger P."/>
            <person name="Mueller R.-W."/>
            <person name="Bruemmer F."/>
            <person name="Labrenz M."/>
            <person name="Spormann A.M."/>
            <person name="Op den Camp H."/>
            <person name="Overmann J."/>
            <person name="Amann R."/>
            <person name="Jetten M.S.M."/>
            <person name="Mascher T."/>
            <person name="Medema M.H."/>
            <person name="Devos D.P."/>
            <person name="Kaster A.-K."/>
            <person name="Ovreas L."/>
            <person name="Rohde M."/>
            <person name="Galperin M.Y."/>
            <person name="Jogler C."/>
        </authorList>
    </citation>
    <scope>NUCLEOTIDE SEQUENCE [LARGE SCALE GENOMIC DNA]</scope>
    <source>
        <strain evidence="11 12">Pan181</strain>
    </source>
</reference>
<organism evidence="11 12">
    <name type="scientific">Aeoliella mucimassa</name>
    <dbReference type="NCBI Taxonomy" id="2527972"/>
    <lineage>
        <taxon>Bacteria</taxon>
        <taxon>Pseudomonadati</taxon>
        <taxon>Planctomycetota</taxon>
        <taxon>Planctomycetia</taxon>
        <taxon>Pirellulales</taxon>
        <taxon>Lacipirellulaceae</taxon>
        <taxon>Aeoliella</taxon>
    </lineage>
</organism>
<evidence type="ECO:0000256" key="1">
    <source>
        <dbReference type="ARBA" id="ARBA00003543"/>
    </source>
</evidence>
<dbReference type="Pfam" id="PF02823">
    <property type="entry name" value="ATP-synt_DE_N"/>
    <property type="match status" value="1"/>
</dbReference>
<gene>
    <name evidence="9 11" type="primary">atpC</name>
    <name evidence="11" type="ORF">Pan181_25790</name>
</gene>
<keyword evidence="9" id="KW-1003">Cell membrane</keyword>
<evidence type="ECO:0000256" key="3">
    <source>
        <dbReference type="ARBA" id="ARBA00005712"/>
    </source>
</evidence>
<evidence type="ECO:0000256" key="4">
    <source>
        <dbReference type="ARBA" id="ARBA00022448"/>
    </source>
</evidence>